<evidence type="ECO:0000313" key="2">
    <source>
        <dbReference type="EMBL" id="RLV48999.1"/>
    </source>
</evidence>
<dbReference type="InterPro" id="IPR011009">
    <property type="entry name" value="Kinase-like_dom_sf"/>
</dbReference>
<gene>
    <name evidence="2" type="ORF">D9V37_10465</name>
</gene>
<dbReference type="AlphaFoldDB" id="A0A3L8P342"/>
<organism evidence="2 3">
    <name type="scientific">Nocardioides mangrovicus</name>
    <dbReference type="NCBI Taxonomy" id="2478913"/>
    <lineage>
        <taxon>Bacteria</taxon>
        <taxon>Bacillati</taxon>
        <taxon>Actinomycetota</taxon>
        <taxon>Actinomycetes</taxon>
        <taxon>Propionibacteriales</taxon>
        <taxon>Nocardioidaceae</taxon>
        <taxon>Nocardioides</taxon>
    </lineage>
</organism>
<dbReference type="SUPFAM" id="SSF56112">
    <property type="entry name" value="Protein kinase-like (PK-like)"/>
    <property type="match status" value="1"/>
</dbReference>
<feature type="domain" description="Aminoglycoside phosphotransferase" evidence="1">
    <location>
        <begin position="131"/>
        <end position="265"/>
    </location>
</feature>
<sequence>MRVDPTRWSTPGFAEELRGFVEAAVGPVDLEQVKLQPWSSVWRATASDGAVYWAKQNCGSSAFEGELLVLLDRLVPGRVLPVVAVDEGSGLLLSPDQGDVLGFEHDDLDVWTRIVGEWAQLQRDTAPFVGEIATAGVEAMPLAETLAWVRESVGVLTGLAADDPRRLGDRAAARILECLPAVAAAVDVVGALGLPPCLVHNDLHGNNVFATIDDRPLRFFDLGDAVVASPTVDLLVPLGGLADVLTCERDDPRLWRVAQAWIGAWDDVAPAAALRAAMPAAMRLARLGRVEAWLRMVLAGGVVVDDEIAGLGAQWLGTLPDPPLLDTRLPAGR</sequence>
<dbReference type="Pfam" id="PF01636">
    <property type="entry name" value="APH"/>
    <property type="match status" value="1"/>
</dbReference>
<dbReference type="Gene3D" id="3.90.1200.10">
    <property type="match status" value="1"/>
</dbReference>
<name>A0A3L8P342_9ACTN</name>
<evidence type="ECO:0000259" key="1">
    <source>
        <dbReference type="Pfam" id="PF01636"/>
    </source>
</evidence>
<dbReference type="OrthoDB" id="101887at2"/>
<proteinExistence type="predicted"/>
<accession>A0A3L8P342</accession>
<reference evidence="2 3" key="1">
    <citation type="submission" date="2018-10" db="EMBL/GenBank/DDBJ databases">
        <title>Marmoricola sp. 4Q3S-7 whole genome shotgun sequence.</title>
        <authorList>
            <person name="Li F."/>
        </authorList>
    </citation>
    <scope>NUCLEOTIDE SEQUENCE [LARGE SCALE GENOMIC DNA]</scope>
    <source>
        <strain evidence="2 3">4Q3S-7</strain>
    </source>
</reference>
<dbReference type="InterPro" id="IPR002575">
    <property type="entry name" value="Aminoglycoside_PTrfase"/>
</dbReference>
<evidence type="ECO:0000313" key="3">
    <source>
        <dbReference type="Proteomes" id="UP000281708"/>
    </source>
</evidence>
<dbReference type="EMBL" id="RDBE01000007">
    <property type="protein sequence ID" value="RLV48999.1"/>
    <property type="molecule type" value="Genomic_DNA"/>
</dbReference>
<dbReference type="Proteomes" id="UP000281708">
    <property type="component" value="Unassembled WGS sequence"/>
</dbReference>
<keyword evidence="3" id="KW-1185">Reference proteome</keyword>
<dbReference type="RefSeq" id="WP_121806103.1">
    <property type="nucleotide sequence ID" value="NZ_RDBE01000007.1"/>
</dbReference>
<protein>
    <recommendedName>
        <fullName evidence="1">Aminoglycoside phosphotransferase domain-containing protein</fullName>
    </recommendedName>
</protein>
<comment type="caution">
    <text evidence="2">The sequence shown here is derived from an EMBL/GenBank/DDBJ whole genome shotgun (WGS) entry which is preliminary data.</text>
</comment>